<sequence length="77" mass="8634">MKRDLIPFASKGGDVNWSAMSDDKSKTGGPDRQRINTSEEYEVQDWSKKFGVTTDQLKDAVDKVGPMADDVRRELGK</sequence>
<feature type="compositionally biased region" description="Basic and acidic residues" evidence="1">
    <location>
        <begin position="21"/>
        <end position="34"/>
    </location>
</feature>
<dbReference type="InterPro" id="IPR022037">
    <property type="entry name" value="DUF3606"/>
</dbReference>
<reference evidence="2 3" key="1">
    <citation type="submission" date="2024-04" db="EMBL/GenBank/DDBJ databases">
        <title>Luteolibacter sp. isolated from soil.</title>
        <authorList>
            <person name="An J."/>
        </authorList>
    </citation>
    <scope>NUCLEOTIDE SEQUENCE [LARGE SCALE GENOMIC DNA]</scope>
    <source>
        <strain evidence="2 3">Y139</strain>
    </source>
</reference>
<accession>A0ABU9B358</accession>
<evidence type="ECO:0000313" key="2">
    <source>
        <dbReference type="EMBL" id="MEK7954336.1"/>
    </source>
</evidence>
<feature type="region of interest" description="Disordered" evidence="1">
    <location>
        <begin position="1"/>
        <end position="35"/>
    </location>
</feature>
<dbReference type="EMBL" id="JBBUKT010000018">
    <property type="protein sequence ID" value="MEK7954336.1"/>
    <property type="molecule type" value="Genomic_DNA"/>
</dbReference>
<keyword evidence="3" id="KW-1185">Reference proteome</keyword>
<protein>
    <submittedName>
        <fullName evidence="2">DUF3606 domain-containing protein</fullName>
    </submittedName>
</protein>
<name>A0ABU9B358_9BACT</name>
<evidence type="ECO:0000313" key="3">
    <source>
        <dbReference type="Proteomes" id="UP001371305"/>
    </source>
</evidence>
<evidence type="ECO:0000256" key="1">
    <source>
        <dbReference type="SAM" id="MobiDB-lite"/>
    </source>
</evidence>
<organism evidence="2 3">
    <name type="scientific">Luteolibacter soli</name>
    <dbReference type="NCBI Taxonomy" id="3135280"/>
    <lineage>
        <taxon>Bacteria</taxon>
        <taxon>Pseudomonadati</taxon>
        <taxon>Verrucomicrobiota</taxon>
        <taxon>Verrucomicrobiia</taxon>
        <taxon>Verrucomicrobiales</taxon>
        <taxon>Verrucomicrobiaceae</taxon>
        <taxon>Luteolibacter</taxon>
    </lineage>
</organism>
<dbReference type="Pfam" id="PF12244">
    <property type="entry name" value="DUF3606"/>
    <property type="match status" value="1"/>
</dbReference>
<dbReference type="Proteomes" id="UP001371305">
    <property type="component" value="Unassembled WGS sequence"/>
</dbReference>
<comment type="caution">
    <text evidence="2">The sequence shown here is derived from an EMBL/GenBank/DDBJ whole genome shotgun (WGS) entry which is preliminary data.</text>
</comment>
<gene>
    <name evidence="2" type="ORF">WKV53_27715</name>
</gene>
<proteinExistence type="predicted"/>